<dbReference type="PANTHER" id="PTHR35218:SF9">
    <property type="entry name" value="ENDONUCLEASE_EXONUCLEASE_PHOSPHATASE DOMAIN-CONTAINING PROTEIN"/>
    <property type="match status" value="1"/>
</dbReference>
<proteinExistence type="predicted"/>
<evidence type="ECO:0000313" key="3">
    <source>
        <dbReference type="RefSeq" id="XP_071917244.1"/>
    </source>
</evidence>
<dbReference type="InterPro" id="IPR036691">
    <property type="entry name" value="Endo/exonu/phosph_ase_sf"/>
</dbReference>
<dbReference type="GeneID" id="140012822"/>
<name>A0ABM4VCI0_COFAR</name>
<dbReference type="Pfam" id="PF03372">
    <property type="entry name" value="Exo_endo_phos"/>
    <property type="match status" value="1"/>
</dbReference>
<protein>
    <recommendedName>
        <fullName evidence="1">Endonuclease/exonuclease/phosphatase domain-containing protein</fullName>
    </recommendedName>
</protein>
<dbReference type="SUPFAM" id="SSF56219">
    <property type="entry name" value="DNase I-like"/>
    <property type="match status" value="1"/>
</dbReference>
<reference evidence="3" key="1">
    <citation type="submission" date="2025-08" db="UniProtKB">
        <authorList>
            <consortium name="RefSeq"/>
        </authorList>
    </citation>
    <scope>IDENTIFICATION</scope>
    <source>
        <tissue evidence="3">Leaves</tissue>
    </source>
</reference>
<dbReference type="PANTHER" id="PTHR35218">
    <property type="entry name" value="RNASE H DOMAIN-CONTAINING PROTEIN"/>
    <property type="match status" value="1"/>
</dbReference>
<accession>A0ABM4VCI0</accession>
<dbReference type="RefSeq" id="XP_071917244.1">
    <property type="nucleotide sequence ID" value="XM_072061143.1"/>
</dbReference>
<feature type="domain" description="Endonuclease/exonuclease/phosphatase" evidence="1">
    <location>
        <begin position="20"/>
        <end position="149"/>
    </location>
</feature>
<dbReference type="InterPro" id="IPR005135">
    <property type="entry name" value="Endo/exonuclease/phosphatase"/>
</dbReference>
<keyword evidence="2" id="KW-1185">Reference proteome</keyword>
<organism evidence="2 3">
    <name type="scientific">Coffea arabica</name>
    <name type="common">Arabian coffee</name>
    <dbReference type="NCBI Taxonomy" id="13443"/>
    <lineage>
        <taxon>Eukaryota</taxon>
        <taxon>Viridiplantae</taxon>
        <taxon>Streptophyta</taxon>
        <taxon>Embryophyta</taxon>
        <taxon>Tracheophyta</taxon>
        <taxon>Spermatophyta</taxon>
        <taxon>Magnoliopsida</taxon>
        <taxon>eudicotyledons</taxon>
        <taxon>Gunneridae</taxon>
        <taxon>Pentapetalae</taxon>
        <taxon>asterids</taxon>
        <taxon>lamiids</taxon>
        <taxon>Gentianales</taxon>
        <taxon>Rubiaceae</taxon>
        <taxon>Ixoroideae</taxon>
        <taxon>Gardenieae complex</taxon>
        <taxon>Bertiereae - Coffeeae clade</taxon>
        <taxon>Coffeeae</taxon>
        <taxon>Coffea</taxon>
    </lineage>
</organism>
<sequence>MRVLLWNYQGVGSPLTIPQLREVNNLSSPDIVFLCETKNRSKYLEKVKNILRFDEAVIVDAMNKAGGMAFLWREEIRIKQVLKTGFTIEAQIEDKKSRWDWWFIGIYASSDDQVRKQQWQVLQARKVLWGERWIMAGDFNDIVSNEEKWGGTWRDEGSFMAFKNLINDNQLMDVGFEGHPWTWCNNWAGAGEIKQRLDRDLCSYPWLQIFDKVKCKHLDSFASDHSMLIIETNPTQIRRKKRFYFNKRWLQRDKVWDIVKLAWDQRDNGSRMFKVVQKVKRSRVNLLKWNSKIQGNSKQKIEQIKGQLQQLNLCDTEAKRVRKKSLKNELKEAYRDEEIYWGQKARVQWLKAGDKNSRLWRGEGGGIKWSTSRERMAHGLRMKMSSV</sequence>
<evidence type="ECO:0000313" key="2">
    <source>
        <dbReference type="Proteomes" id="UP001652660"/>
    </source>
</evidence>
<evidence type="ECO:0000259" key="1">
    <source>
        <dbReference type="Pfam" id="PF03372"/>
    </source>
</evidence>
<dbReference type="Proteomes" id="UP001652660">
    <property type="component" value="Chromosome 8e"/>
</dbReference>
<gene>
    <name evidence="3" type="primary">LOC140012822</name>
</gene>
<dbReference type="Gene3D" id="3.60.10.10">
    <property type="entry name" value="Endonuclease/exonuclease/phosphatase"/>
    <property type="match status" value="1"/>
</dbReference>